<dbReference type="InterPro" id="IPR051601">
    <property type="entry name" value="Serine_prot/Carboxylest_S33"/>
</dbReference>
<sequence length="592" mass="64831">MPVGRLTRTAIFCLSFIALCYLLEHSSYARYYRLQDDIPDASSIAPLKTFSKDKFLWDSISPSDDLVWHDCYSNNQCARLKVPLDYKNPDAASAAIAMVRIHSHVSHDSPSYRGPVLVNPGGPGGSGVSFILSRGAHLSTIVGPEFDIIGFDPRGVARSTPGVSFYKTRAERALRFDTPDGTRVFSANASADGLSRGWALGTLDGQLAGERDNGSLRFINSDHTSRDMLRIVEADGFEKLQYWGFSYGSVLGATFAAMFPDKVGRLVIDGVMDSEDYYATEWSKNLYDTDKTWMSFLNGCVDAGPSGCPLFAPTAAEISAKIDDLYVSLRARPIPVRTETSSGIVDFSMLRMRIFRALYSPYAAFPALAQALADLSNGNATTLFKMGEVPPFECACDASEYKYEDHAEAGAAIACNDGNQISPKYEDLLVHYEKLSKGSDWADIWESARMTCLAWPEFPKDHFQGPFIANTSFPLLVVGNTADPVTPLWAAKKMSKGFAGSAVLTQDSPGHCSLSAPSMCTQKHIRRYFFDGILPAADTVCNVDGTPFPSPGLDNVDQQAQAILSVSEADRNLMEAVWELARTFDVRFPTFV</sequence>
<dbReference type="Pfam" id="PF00561">
    <property type="entry name" value="Abhydrolase_1"/>
    <property type="match status" value="1"/>
</dbReference>
<name>A0AAW0DYI8_9AGAR</name>
<dbReference type="Proteomes" id="UP001362999">
    <property type="component" value="Unassembled WGS sequence"/>
</dbReference>
<gene>
    <name evidence="5" type="ORF">R3P38DRAFT_2843391</name>
</gene>
<keyword evidence="6" id="KW-1185">Reference proteome</keyword>
<dbReference type="AlphaFoldDB" id="A0AAW0DYI8"/>
<dbReference type="Gene3D" id="3.40.50.1820">
    <property type="entry name" value="alpha/beta hydrolase"/>
    <property type="match status" value="1"/>
</dbReference>
<evidence type="ECO:0000256" key="1">
    <source>
        <dbReference type="ARBA" id="ARBA00010088"/>
    </source>
</evidence>
<organism evidence="5 6">
    <name type="scientific">Favolaschia claudopus</name>
    <dbReference type="NCBI Taxonomy" id="2862362"/>
    <lineage>
        <taxon>Eukaryota</taxon>
        <taxon>Fungi</taxon>
        <taxon>Dikarya</taxon>
        <taxon>Basidiomycota</taxon>
        <taxon>Agaricomycotina</taxon>
        <taxon>Agaricomycetes</taxon>
        <taxon>Agaricomycetidae</taxon>
        <taxon>Agaricales</taxon>
        <taxon>Marasmiineae</taxon>
        <taxon>Mycenaceae</taxon>
        <taxon>Favolaschia</taxon>
    </lineage>
</organism>
<reference evidence="5 6" key="1">
    <citation type="journal article" date="2024" name="J Genomics">
        <title>Draft genome sequencing and assembly of Favolaschia claudopus CIRM-BRFM 2984 isolated from oak limbs.</title>
        <authorList>
            <person name="Navarro D."/>
            <person name="Drula E."/>
            <person name="Chaduli D."/>
            <person name="Cazenave R."/>
            <person name="Ahrendt S."/>
            <person name="Wang J."/>
            <person name="Lipzen A."/>
            <person name="Daum C."/>
            <person name="Barry K."/>
            <person name="Grigoriev I.V."/>
            <person name="Favel A."/>
            <person name="Rosso M.N."/>
            <person name="Martin F."/>
        </authorList>
    </citation>
    <scope>NUCLEOTIDE SEQUENCE [LARGE SCALE GENOMIC DNA]</scope>
    <source>
        <strain evidence="5 6">CIRM-BRFM 2984</strain>
    </source>
</reference>
<evidence type="ECO:0000313" key="6">
    <source>
        <dbReference type="Proteomes" id="UP001362999"/>
    </source>
</evidence>
<dbReference type="Pfam" id="PF08386">
    <property type="entry name" value="Abhydrolase_4"/>
    <property type="match status" value="1"/>
</dbReference>
<keyword evidence="2" id="KW-0378">Hydrolase</keyword>
<dbReference type="InterPro" id="IPR029058">
    <property type="entry name" value="AB_hydrolase_fold"/>
</dbReference>
<evidence type="ECO:0000313" key="5">
    <source>
        <dbReference type="EMBL" id="KAK7057859.1"/>
    </source>
</evidence>
<proteinExistence type="inferred from homology"/>
<dbReference type="SUPFAM" id="SSF53474">
    <property type="entry name" value="alpha/beta-Hydrolases"/>
    <property type="match status" value="1"/>
</dbReference>
<evidence type="ECO:0000259" key="3">
    <source>
        <dbReference type="Pfam" id="PF00561"/>
    </source>
</evidence>
<comment type="similarity">
    <text evidence="1">Belongs to the peptidase S33 family.</text>
</comment>
<dbReference type="EMBL" id="JAWWNJ010000004">
    <property type="protein sequence ID" value="KAK7057859.1"/>
    <property type="molecule type" value="Genomic_DNA"/>
</dbReference>
<comment type="caution">
    <text evidence="5">The sequence shown here is derived from an EMBL/GenBank/DDBJ whole genome shotgun (WGS) entry which is preliminary data.</text>
</comment>
<feature type="domain" description="AB hydrolase-1" evidence="3">
    <location>
        <begin position="115"/>
        <end position="293"/>
    </location>
</feature>
<dbReference type="InterPro" id="IPR000073">
    <property type="entry name" value="AB_hydrolase_1"/>
</dbReference>
<feature type="domain" description="Peptidase S33 tripeptidyl aminopeptidase-like C-terminal" evidence="4">
    <location>
        <begin position="441"/>
        <end position="541"/>
    </location>
</feature>
<dbReference type="GO" id="GO:0016787">
    <property type="term" value="F:hydrolase activity"/>
    <property type="evidence" value="ECO:0007669"/>
    <property type="project" value="UniProtKB-KW"/>
</dbReference>
<dbReference type="PANTHER" id="PTHR43248:SF25">
    <property type="entry name" value="AB HYDROLASE-1 DOMAIN-CONTAINING PROTEIN-RELATED"/>
    <property type="match status" value="1"/>
</dbReference>
<dbReference type="InterPro" id="IPR013595">
    <property type="entry name" value="Pept_S33_TAP-like_C"/>
</dbReference>
<protein>
    <submittedName>
        <fullName evidence="5">Abhydrolase-4 domain-containing protein</fullName>
    </submittedName>
</protein>
<evidence type="ECO:0000259" key="4">
    <source>
        <dbReference type="Pfam" id="PF08386"/>
    </source>
</evidence>
<accession>A0AAW0DYI8</accession>
<dbReference type="PANTHER" id="PTHR43248">
    <property type="entry name" value="2-SUCCINYL-6-HYDROXY-2,4-CYCLOHEXADIENE-1-CARBOXYLATE SYNTHASE"/>
    <property type="match status" value="1"/>
</dbReference>
<evidence type="ECO:0000256" key="2">
    <source>
        <dbReference type="ARBA" id="ARBA00022801"/>
    </source>
</evidence>